<dbReference type="Proteomes" id="UP000474159">
    <property type="component" value="Unassembled WGS sequence"/>
</dbReference>
<sequence>MVWIVLGPDRRSGQFHDKATAQLPGLSLTLDRRFAHPFLAEYDRSLTVEQEGAGTTGLDLGIDTGGMTHVKVCRSRTGRILIHDPWETDEATRGRTRPSRISEPSLKDDCPEFLGAFDVDAEQDLSFRPS</sequence>
<gene>
    <name evidence="1" type="ORF">F6X53_11950</name>
</gene>
<dbReference type="OrthoDB" id="7999931at2"/>
<dbReference type="RefSeq" id="WP_151000251.1">
    <property type="nucleotide sequence ID" value="NZ_BPQY01000464.1"/>
</dbReference>
<dbReference type="AlphaFoldDB" id="A0A6L3T2H2"/>
<reference evidence="1 2" key="1">
    <citation type="submission" date="2019-09" db="EMBL/GenBank/DDBJ databases">
        <title>YIM 48816 draft genome.</title>
        <authorList>
            <person name="Jiang L."/>
        </authorList>
    </citation>
    <scope>NUCLEOTIDE SEQUENCE [LARGE SCALE GENOMIC DNA]</scope>
    <source>
        <strain evidence="1 2">YIM 48816</strain>
    </source>
</reference>
<keyword evidence="2" id="KW-1185">Reference proteome</keyword>
<proteinExistence type="predicted"/>
<evidence type="ECO:0000313" key="1">
    <source>
        <dbReference type="EMBL" id="KAB1079086.1"/>
    </source>
</evidence>
<comment type="caution">
    <text evidence="1">The sequence shown here is derived from an EMBL/GenBank/DDBJ whole genome shotgun (WGS) entry which is preliminary data.</text>
</comment>
<protein>
    <submittedName>
        <fullName evidence="1">Uncharacterized protein</fullName>
    </submittedName>
</protein>
<dbReference type="EMBL" id="VZZK01000010">
    <property type="protein sequence ID" value="KAB1079086.1"/>
    <property type="molecule type" value="Genomic_DNA"/>
</dbReference>
<accession>A0A6L3T2H2</accession>
<organism evidence="1 2">
    <name type="scientific">Methylobacterium soli</name>
    <dbReference type="NCBI Taxonomy" id="553447"/>
    <lineage>
        <taxon>Bacteria</taxon>
        <taxon>Pseudomonadati</taxon>
        <taxon>Pseudomonadota</taxon>
        <taxon>Alphaproteobacteria</taxon>
        <taxon>Hyphomicrobiales</taxon>
        <taxon>Methylobacteriaceae</taxon>
        <taxon>Methylobacterium</taxon>
    </lineage>
</organism>
<evidence type="ECO:0000313" key="2">
    <source>
        <dbReference type="Proteomes" id="UP000474159"/>
    </source>
</evidence>
<name>A0A6L3T2H2_9HYPH</name>